<organism evidence="1 2">
    <name type="scientific">Metabacillus hrfriensis</name>
    <dbReference type="NCBI Taxonomy" id="3048891"/>
    <lineage>
        <taxon>Bacteria</taxon>
        <taxon>Bacillati</taxon>
        <taxon>Bacillota</taxon>
        <taxon>Bacilli</taxon>
        <taxon>Bacillales</taxon>
        <taxon>Bacillaceae</taxon>
        <taxon>Metabacillus</taxon>
    </lineage>
</organism>
<evidence type="ECO:0000313" key="1">
    <source>
        <dbReference type="EMBL" id="WHZ59324.1"/>
    </source>
</evidence>
<accession>A0ACD4RFV4</accession>
<sequence length="147" mass="16709">MQIQLHPITKHNWETCISLKVQKEQERFVASNLYSLAESRFETTFLPLGLYAGNKMIGFAMIGKDPKDGVYWLVRFMVDQAHQGKGYGFAALQIVLSFMKSRYDVSPFLLLGVNPENGQAIRLYQKAGFIHTGKVENGEAIYRLGIY</sequence>
<keyword evidence="2" id="KW-1185">Reference proteome</keyword>
<reference evidence="2" key="1">
    <citation type="journal article" date="2025" name="Aquaculture">
        <title>Assessment of the bioflocculant production and safety properties of Metabacillus hrfriensis sp. nov. based on phenotypic and whole-genome sequencing analysis.</title>
        <authorList>
            <person name="Zhang R."/>
            <person name="Zhao Z."/>
            <person name="Luo L."/>
            <person name="Wang S."/>
            <person name="Guo K."/>
            <person name="Xu W."/>
        </authorList>
    </citation>
    <scope>NUCLEOTIDE SEQUENCE [LARGE SCALE GENOMIC DNA]</scope>
    <source>
        <strain evidence="2">CT-WN-B3</strain>
    </source>
</reference>
<name>A0ACD4RFV4_9BACI</name>
<dbReference type="EMBL" id="CP126116">
    <property type="protein sequence ID" value="WHZ59324.1"/>
    <property type="molecule type" value="Genomic_DNA"/>
</dbReference>
<proteinExistence type="predicted"/>
<dbReference type="Proteomes" id="UP001226091">
    <property type="component" value="Chromosome"/>
</dbReference>
<protein>
    <submittedName>
        <fullName evidence="1">GNAT family N-acetyltransferase</fullName>
    </submittedName>
</protein>
<gene>
    <name evidence="1" type="ORF">QLQ22_08370</name>
</gene>
<evidence type="ECO:0000313" key="2">
    <source>
        <dbReference type="Proteomes" id="UP001226091"/>
    </source>
</evidence>